<comment type="subcellular location">
    <subcellularLocation>
        <location evidence="1">Nucleus</location>
    </subcellularLocation>
</comment>
<evidence type="ECO:0000256" key="1">
    <source>
        <dbReference type="ARBA" id="ARBA00004123"/>
    </source>
</evidence>
<dbReference type="EMBL" id="BLAL01000011">
    <property type="protein sequence ID" value="GES74026.1"/>
    <property type="molecule type" value="Genomic_DNA"/>
</dbReference>
<comment type="caution">
    <text evidence="7">The sequence shown here is derived from an EMBL/GenBank/DDBJ whole genome shotgun (WGS) entry which is preliminary data.</text>
</comment>
<protein>
    <submittedName>
        <fullName evidence="7">Zinc finger BED domain-containing protein RICESLEEPER 2-like</fullName>
    </submittedName>
</protein>
<dbReference type="InterPro" id="IPR052035">
    <property type="entry name" value="ZnF_BED_domain_contain"/>
</dbReference>
<keyword evidence="3" id="KW-0863">Zinc-finger</keyword>
<accession>A0A8H3KW35</accession>
<evidence type="ECO:0000256" key="5">
    <source>
        <dbReference type="ARBA" id="ARBA00023242"/>
    </source>
</evidence>
<dbReference type="PANTHER" id="PTHR46481">
    <property type="entry name" value="ZINC FINGER BED DOMAIN-CONTAINING PROTEIN 4"/>
    <property type="match status" value="1"/>
</dbReference>
<evidence type="ECO:0000256" key="4">
    <source>
        <dbReference type="ARBA" id="ARBA00022833"/>
    </source>
</evidence>
<dbReference type="GO" id="GO:0008270">
    <property type="term" value="F:zinc ion binding"/>
    <property type="evidence" value="ECO:0007669"/>
    <property type="project" value="UniProtKB-KW"/>
</dbReference>
<sequence>MNSSSAENNQNNQNTIQKKEAVHKNGVGCRSAWKFNKYFDRSIKWQILNTKEMIKQNYMPSESYGFKITSHKKSHQIEFCNLLIKLDPAFDIPNVKLIKQTIQNTYNHTLPLIQKFVKNNAISVSLTTNMWIGRNRQKFLGITCSFLDKNFKIHEIILTIEYIRYPYIAKVACQNSIKCRN</sequence>
<reference evidence="7" key="1">
    <citation type="submission" date="2019-10" db="EMBL/GenBank/DDBJ databases">
        <title>Conservation and host-specific expression of non-tandemly repeated heterogenous ribosome RNA gene in arbuscular mycorrhizal fungi.</title>
        <authorList>
            <person name="Maeda T."/>
            <person name="Kobayashi Y."/>
            <person name="Nakagawa T."/>
            <person name="Ezawa T."/>
            <person name="Yamaguchi K."/>
            <person name="Bino T."/>
            <person name="Nishimoto Y."/>
            <person name="Shigenobu S."/>
            <person name="Kawaguchi M."/>
        </authorList>
    </citation>
    <scope>NUCLEOTIDE SEQUENCE</scope>
    <source>
        <strain evidence="7">HR1</strain>
    </source>
</reference>
<proteinExistence type="predicted"/>
<evidence type="ECO:0000313" key="7">
    <source>
        <dbReference type="EMBL" id="GES74026.1"/>
    </source>
</evidence>
<feature type="region of interest" description="Disordered" evidence="6">
    <location>
        <begin position="1"/>
        <end position="21"/>
    </location>
</feature>
<dbReference type="PANTHER" id="PTHR46481:SF10">
    <property type="entry name" value="ZINC FINGER BED DOMAIN-CONTAINING PROTEIN 39"/>
    <property type="match status" value="1"/>
</dbReference>
<name>A0A8H3KW35_9GLOM</name>
<keyword evidence="4" id="KW-0862">Zinc</keyword>
<evidence type="ECO:0000313" key="8">
    <source>
        <dbReference type="Proteomes" id="UP000615446"/>
    </source>
</evidence>
<evidence type="ECO:0000256" key="3">
    <source>
        <dbReference type="ARBA" id="ARBA00022771"/>
    </source>
</evidence>
<organism evidence="7 8">
    <name type="scientific">Rhizophagus clarus</name>
    <dbReference type="NCBI Taxonomy" id="94130"/>
    <lineage>
        <taxon>Eukaryota</taxon>
        <taxon>Fungi</taxon>
        <taxon>Fungi incertae sedis</taxon>
        <taxon>Mucoromycota</taxon>
        <taxon>Glomeromycotina</taxon>
        <taxon>Glomeromycetes</taxon>
        <taxon>Glomerales</taxon>
        <taxon>Glomeraceae</taxon>
        <taxon>Rhizophagus</taxon>
    </lineage>
</organism>
<dbReference type="GO" id="GO:0005634">
    <property type="term" value="C:nucleus"/>
    <property type="evidence" value="ECO:0007669"/>
    <property type="project" value="UniProtKB-SubCell"/>
</dbReference>
<keyword evidence="5" id="KW-0539">Nucleus</keyword>
<dbReference type="OrthoDB" id="2419393at2759"/>
<gene>
    <name evidence="7" type="ORF">RCL2_000152500</name>
</gene>
<dbReference type="Proteomes" id="UP000615446">
    <property type="component" value="Unassembled WGS sequence"/>
</dbReference>
<evidence type="ECO:0000256" key="2">
    <source>
        <dbReference type="ARBA" id="ARBA00022723"/>
    </source>
</evidence>
<evidence type="ECO:0000256" key="6">
    <source>
        <dbReference type="SAM" id="MobiDB-lite"/>
    </source>
</evidence>
<dbReference type="AlphaFoldDB" id="A0A8H3KW35"/>
<keyword evidence="2" id="KW-0479">Metal-binding</keyword>